<accession>A0A379QT96</accession>
<evidence type="ECO:0000313" key="2">
    <source>
        <dbReference type="Proteomes" id="UP000254332"/>
    </source>
</evidence>
<sequence length="250" mass="29171">MNVNKIVTYKDIERENTAFVDSAIQDLFITASRDVISLWVKRIDERIVKNRELKFWYMRNNDEFASGTFLYSHCTLSAVKSIYLLFDFIKSDEGEKAWMSLIDAYDYLDVAKIFLNKYKLQSEGLDAFTHRIESLEKVIFPTHHLFLSPGARETLGNCNICGGDYFECEHIEREIYNGMFCLRINRKILEANHIALVENPRDRRCIISTIQNTDGTKVEIFSRKRTIGEKNSDAMTLNAIIHNFRQPVFN</sequence>
<dbReference type="AlphaFoldDB" id="A0A379QT96"/>
<name>A0A379QT96_SALER</name>
<organism evidence="1 2">
    <name type="scientific">Salmonella enterica</name>
    <name type="common">Salmonella choleraesuis</name>
    <dbReference type="NCBI Taxonomy" id="28901"/>
    <lineage>
        <taxon>Bacteria</taxon>
        <taxon>Pseudomonadati</taxon>
        <taxon>Pseudomonadota</taxon>
        <taxon>Gammaproteobacteria</taxon>
        <taxon>Enterobacterales</taxon>
        <taxon>Enterobacteriaceae</taxon>
        <taxon>Salmonella</taxon>
    </lineage>
</organism>
<evidence type="ECO:0000313" key="1">
    <source>
        <dbReference type="EMBL" id="SUF67530.1"/>
    </source>
</evidence>
<gene>
    <name evidence="1" type="ORF">NCTC10718_00180</name>
</gene>
<reference evidence="1 2" key="1">
    <citation type="submission" date="2018-06" db="EMBL/GenBank/DDBJ databases">
        <authorList>
            <consortium name="Pathogen Informatics"/>
            <person name="Doyle S."/>
        </authorList>
    </citation>
    <scope>NUCLEOTIDE SEQUENCE [LARGE SCALE GENOMIC DNA]</scope>
    <source>
        <strain evidence="1 2">NCTC10718</strain>
    </source>
</reference>
<protein>
    <submittedName>
        <fullName evidence="1">Uncharacterized protein</fullName>
    </submittedName>
</protein>
<dbReference type="Proteomes" id="UP000254332">
    <property type="component" value="Unassembled WGS sequence"/>
</dbReference>
<dbReference type="EMBL" id="UGWQ01000001">
    <property type="protein sequence ID" value="SUF67530.1"/>
    <property type="molecule type" value="Genomic_DNA"/>
</dbReference>
<proteinExistence type="predicted"/>